<sequence>MIDLMKFEIKRNKIRTFVLASIFISIAMMGFIYLFAYAPQLEPNDPDLLLFSSYNNIVTLYGAVSMTAFCTLASVMYSRFIIDEYTGDRLILLFSYPLNRKKILLVKFSVVIIFIFLSIVICNLIVFSIFGITELIHPLVEETITIKYIVDTGITTAIMAVLAASISIIATGVGFIKKSIPATIISAIILSSLFCNIVAGSLENQSLMIIPVVIAAIVGTIVIIMLMQKVDQMEVE</sequence>
<evidence type="ECO:0000313" key="2">
    <source>
        <dbReference type="EMBL" id="QGH32870.1"/>
    </source>
</evidence>
<evidence type="ECO:0000256" key="1">
    <source>
        <dbReference type="SAM" id="Phobius"/>
    </source>
</evidence>
<feature type="transmembrane region" description="Helical" evidence="1">
    <location>
        <begin position="152"/>
        <end position="176"/>
    </location>
</feature>
<feature type="transmembrane region" description="Helical" evidence="1">
    <location>
        <begin position="16"/>
        <end position="38"/>
    </location>
</feature>
<feature type="transmembrane region" description="Helical" evidence="1">
    <location>
        <begin position="183"/>
        <end position="202"/>
    </location>
</feature>
<feature type="transmembrane region" description="Helical" evidence="1">
    <location>
        <begin position="208"/>
        <end position="227"/>
    </location>
</feature>
<name>A0A5Q2TG19_9BACI</name>
<gene>
    <name evidence="2" type="ORF">GI584_01845</name>
</gene>
<accession>A0A5Q2TG19</accession>
<dbReference type="Proteomes" id="UP000339690">
    <property type="component" value="Chromosome"/>
</dbReference>
<keyword evidence="1" id="KW-0472">Membrane</keyword>
<organism evidence="2 3">
    <name type="scientific">Gracilibacillus salitolerans</name>
    <dbReference type="NCBI Taxonomy" id="2663022"/>
    <lineage>
        <taxon>Bacteria</taxon>
        <taxon>Bacillati</taxon>
        <taxon>Bacillota</taxon>
        <taxon>Bacilli</taxon>
        <taxon>Bacillales</taxon>
        <taxon>Bacillaceae</taxon>
        <taxon>Gracilibacillus</taxon>
    </lineage>
</organism>
<evidence type="ECO:0000313" key="3">
    <source>
        <dbReference type="Proteomes" id="UP000339690"/>
    </source>
</evidence>
<dbReference type="AlphaFoldDB" id="A0A5Q2TG19"/>
<protein>
    <submittedName>
        <fullName evidence="2">ABC transporter permease</fullName>
    </submittedName>
</protein>
<feature type="transmembrane region" description="Helical" evidence="1">
    <location>
        <begin position="103"/>
        <end position="132"/>
    </location>
</feature>
<keyword evidence="1" id="KW-0812">Transmembrane</keyword>
<dbReference type="RefSeq" id="WP_153790043.1">
    <property type="nucleotide sequence ID" value="NZ_CP045915.1"/>
</dbReference>
<keyword evidence="3" id="KW-1185">Reference proteome</keyword>
<proteinExistence type="predicted"/>
<reference evidence="2 3" key="1">
    <citation type="submission" date="2019-11" db="EMBL/GenBank/DDBJ databases">
        <title>Gracilibacillus salitolerans sp. nov., a moderate halophile isolated from a saline soil in northwest China.</title>
        <authorList>
            <person name="Gan L."/>
        </authorList>
    </citation>
    <scope>NUCLEOTIDE SEQUENCE [LARGE SCALE GENOMIC DNA]</scope>
    <source>
        <strain evidence="2 3">SCU50</strain>
    </source>
</reference>
<dbReference type="Pfam" id="PF12730">
    <property type="entry name" value="ABC2_membrane_4"/>
    <property type="match status" value="1"/>
</dbReference>
<feature type="transmembrane region" description="Helical" evidence="1">
    <location>
        <begin position="58"/>
        <end position="82"/>
    </location>
</feature>
<dbReference type="EMBL" id="CP045915">
    <property type="protein sequence ID" value="QGH32870.1"/>
    <property type="molecule type" value="Genomic_DNA"/>
</dbReference>
<dbReference type="KEGG" id="grc:GI584_01845"/>
<keyword evidence="1" id="KW-1133">Transmembrane helix</keyword>